<dbReference type="PANTHER" id="PTHR30558">
    <property type="entry name" value="EXBD MEMBRANE COMPONENT OF PMF-DRIVEN MACROMOLECULE IMPORT SYSTEM"/>
    <property type="match status" value="1"/>
</dbReference>
<keyword evidence="6" id="KW-0472">Membrane</keyword>
<dbReference type="RefSeq" id="WP_188229780.1">
    <property type="nucleotide sequence ID" value="NZ_JACVXB010000002.1"/>
</dbReference>
<dbReference type="AlphaFoldDB" id="A0A8J6QHJ4"/>
<dbReference type="EMBL" id="JACVXB010000002">
    <property type="protein sequence ID" value="MBD0831999.1"/>
    <property type="molecule type" value="Genomic_DNA"/>
</dbReference>
<comment type="similarity">
    <text evidence="2 7">Belongs to the ExbD/TolR family.</text>
</comment>
<comment type="subcellular location">
    <subcellularLocation>
        <location evidence="1">Cell membrane</location>
        <topology evidence="1">Single-pass membrane protein</topology>
    </subcellularLocation>
    <subcellularLocation>
        <location evidence="7">Cell membrane</location>
        <topology evidence="7">Single-pass type II membrane protein</topology>
    </subcellularLocation>
</comment>
<evidence type="ECO:0000313" key="9">
    <source>
        <dbReference type="Proteomes" id="UP000600588"/>
    </source>
</evidence>
<dbReference type="GO" id="GO:0022857">
    <property type="term" value="F:transmembrane transporter activity"/>
    <property type="evidence" value="ECO:0007669"/>
    <property type="project" value="InterPro"/>
</dbReference>
<evidence type="ECO:0000256" key="6">
    <source>
        <dbReference type="ARBA" id="ARBA00023136"/>
    </source>
</evidence>
<dbReference type="InterPro" id="IPR003400">
    <property type="entry name" value="ExbD"/>
</dbReference>
<evidence type="ECO:0000256" key="3">
    <source>
        <dbReference type="ARBA" id="ARBA00022475"/>
    </source>
</evidence>
<proteinExistence type="inferred from homology"/>
<organism evidence="8 9">
    <name type="scientific">Aestuariibaculum sediminum</name>
    <dbReference type="NCBI Taxonomy" id="2770637"/>
    <lineage>
        <taxon>Bacteria</taxon>
        <taxon>Pseudomonadati</taxon>
        <taxon>Bacteroidota</taxon>
        <taxon>Flavobacteriia</taxon>
        <taxon>Flavobacteriales</taxon>
        <taxon>Flavobacteriaceae</taxon>
    </lineage>
</organism>
<accession>A0A8J6QHJ4</accession>
<name>A0A8J6QHJ4_9FLAO</name>
<dbReference type="GO" id="GO:0015031">
    <property type="term" value="P:protein transport"/>
    <property type="evidence" value="ECO:0007669"/>
    <property type="project" value="UniProtKB-KW"/>
</dbReference>
<reference evidence="8 9" key="1">
    <citation type="submission" date="2020-09" db="EMBL/GenBank/DDBJ databases">
        <title>TT11 complete genome.</title>
        <authorList>
            <person name="Wu Z."/>
        </authorList>
    </citation>
    <scope>NUCLEOTIDE SEQUENCE [LARGE SCALE GENOMIC DNA]</scope>
    <source>
        <strain evidence="8 9">TT11</strain>
    </source>
</reference>
<evidence type="ECO:0000256" key="5">
    <source>
        <dbReference type="ARBA" id="ARBA00022989"/>
    </source>
</evidence>
<sequence>MRLSRQHPEVNAGSMADIAFLLLIFFLVTATISSDEGFNRKLPEDCPPGINCETVIPERNILRITINNKDEIMVENEIVSIEALKDLTKLFVDNNGDNTCEYCKGTQAKMFSDNPTKAVISLQTHANTTYNRFIEVQNELTAAYYELRNDYCTNVLNKSSKNLTAEEVIKVKEAYPFIVSEAETKHLAL</sequence>
<keyword evidence="3" id="KW-1003">Cell membrane</keyword>
<gene>
    <name evidence="8" type="ORF">ICJ83_07625</name>
</gene>
<keyword evidence="7" id="KW-0813">Transport</keyword>
<keyword evidence="7" id="KW-0653">Protein transport</keyword>
<keyword evidence="9" id="KW-1185">Reference proteome</keyword>
<keyword evidence="4 7" id="KW-0812">Transmembrane</keyword>
<evidence type="ECO:0000256" key="4">
    <source>
        <dbReference type="ARBA" id="ARBA00022692"/>
    </source>
</evidence>
<dbReference type="Proteomes" id="UP000600588">
    <property type="component" value="Unassembled WGS sequence"/>
</dbReference>
<evidence type="ECO:0000256" key="7">
    <source>
        <dbReference type="RuleBase" id="RU003879"/>
    </source>
</evidence>
<evidence type="ECO:0000256" key="2">
    <source>
        <dbReference type="ARBA" id="ARBA00005811"/>
    </source>
</evidence>
<evidence type="ECO:0000256" key="1">
    <source>
        <dbReference type="ARBA" id="ARBA00004162"/>
    </source>
</evidence>
<evidence type="ECO:0000313" key="8">
    <source>
        <dbReference type="EMBL" id="MBD0831999.1"/>
    </source>
</evidence>
<keyword evidence="5" id="KW-1133">Transmembrane helix</keyword>
<dbReference type="GO" id="GO:0005886">
    <property type="term" value="C:plasma membrane"/>
    <property type="evidence" value="ECO:0007669"/>
    <property type="project" value="UniProtKB-SubCell"/>
</dbReference>
<protein>
    <submittedName>
        <fullName evidence="8">Biopolymer transporter ExbD</fullName>
    </submittedName>
</protein>
<comment type="caution">
    <text evidence="8">The sequence shown here is derived from an EMBL/GenBank/DDBJ whole genome shotgun (WGS) entry which is preliminary data.</text>
</comment>
<dbReference type="Pfam" id="PF02472">
    <property type="entry name" value="ExbD"/>
    <property type="match status" value="1"/>
</dbReference>
<dbReference type="PANTHER" id="PTHR30558:SF3">
    <property type="entry name" value="BIOPOLYMER TRANSPORT PROTEIN EXBD-RELATED"/>
    <property type="match status" value="1"/>
</dbReference>